<comment type="caution">
    <text evidence="1">The sequence shown here is derived from an EMBL/GenBank/DDBJ whole genome shotgun (WGS) entry which is preliminary data.</text>
</comment>
<name>A0A0R0DHH3_9GAMM</name>
<sequence length="134" mass="14356">MRPLLHPLQRLTIAHHALIWLLLMIGMASLAPPLAAQPHTGPACSQALTPDTPQPGPDPQLYIELLAESGNAQAEHACPAHCLPGRCSALPLFCNWPSLPADCTYPIPCLAATRPMHRHAPDRSSGRLAGPVYL</sequence>
<gene>
    <name evidence="1" type="ORF">ABB30_07265</name>
</gene>
<protein>
    <submittedName>
        <fullName evidence="1">Uncharacterized protein</fullName>
    </submittedName>
</protein>
<dbReference type="EMBL" id="LDJM01000018">
    <property type="protein sequence ID" value="KRG77300.1"/>
    <property type="molecule type" value="Genomic_DNA"/>
</dbReference>
<evidence type="ECO:0000313" key="2">
    <source>
        <dbReference type="Proteomes" id="UP000050956"/>
    </source>
</evidence>
<organism evidence="1 2">
    <name type="scientific">Stenotrophomonas ginsengisoli</name>
    <dbReference type="NCBI Taxonomy" id="336566"/>
    <lineage>
        <taxon>Bacteria</taxon>
        <taxon>Pseudomonadati</taxon>
        <taxon>Pseudomonadota</taxon>
        <taxon>Gammaproteobacteria</taxon>
        <taxon>Lysobacterales</taxon>
        <taxon>Lysobacteraceae</taxon>
        <taxon>Stenotrophomonas</taxon>
    </lineage>
</organism>
<reference evidence="1 2" key="1">
    <citation type="submission" date="2015-05" db="EMBL/GenBank/DDBJ databases">
        <title>Genome sequencing and analysis of members of genus Stenotrophomonas.</title>
        <authorList>
            <person name="Patil P.P."/>
            <person name="Midha S."/>
            <person name="Patil P.B."/>
        </authorList>
    </citation>
    <scope>NUCLEOTIDE SEQUENCE [LARGE SCALE GENOMIC DNA]</scope>
    <source>
        <strain evidence="1 2">DSM 24757</strain>
    </source>
</reference>
<dbReference type="PATRIC" id="fig|336566.3.peg.795"/>
<proteinExistence type="predicted"/>
<accession>A0A0R0DHH3</accession>
<keyword evidence="2" id="KW-1185">Reference proteome</keyword>
<dbReference type="AlphaFoldDB" id="A0A0R0DHH3"/>
<evidence type="ECO:0000313" key="1">
    <source>
        <dbReference type="EMBL" id="KRG77300.1"/>
    </source>
</evidence>
<dbReference type="RefSeq" id="WP_057637644.1">
    <property type="nucleotide sequence ID" value="NZ_LDJM01000018.1"/>
</dbReference>
<dbReference type="STRING" id="336566.ABB30_07265"/>
<dbReference type="Proteomes" id="UP000050956">
    <property type="component" value="Unassembled WGS sequence"/>
</dbReference>